<feature type="transmembrane region" description="Helical" evidence="10">
    <location>
        <begin position="238"/>
        <end position="258"/>
    </location>
</feature>
<comment type="subcellular location">
    <subcellularLocation>
        <location evidence="1">Endoplasmic reticulum membrane</location>
        <topology evidence="1">Multi-pass membrane protein</topology>
    </subcellularLocation>
</comment>
<dbReference type="InterPro" id="IPR007315">
    <property type="entry name" value="PIG-V/Gpi18"/>
</dbReference>
<feature type="transmembrane region" description="Helical" evidence="10">
    <location>
        <begin position="188"/>
        <end position="217"/>
    </location>
</feature>
<evidence type="ECO:0000256" key="3">
    <source>
        <dbReference type="ARBA" id="ARBA00022502"/>
    </source>
</evidence>
<keyword evidence="8 10" id="KW-1133">Transmembrane helix</keyword>
<name>A0ABT9INH3_9MICC</name>
<evidence type="ECO:0008006" key="13">
    <source>
        <dbReference type="Google" id="ProtNLM"/>
    </source>
</evidence>
<protein>
    <recommendedName>
        <fullName evidence="13">Integral membrane protein</fullName>
    </recommendedName>
</protein>
<feature type="transmembrane region" description="Helical" evidence="10">
    <location>
        <begin position="328"/>
        <end position="344"/>
    </location>
</feature>
<dbReference type="Proteomes" id="UP001232725">
    <property type="component" value="Unassembled WGS sequence"/>
</dbReference>
<feature type="transmembrane region" description="Helical" evidence="10">
    <location>
        <begin position="20"/>
        <end position="43"/>
    </location>
</feature>
<comment type="caution">
    <text evidence="11">The sequence shown here is derived from an EMBL/GenBank/DDBJ whole genome shotgun (WGS) entry which is preliminary data.</text>
</comment>
<evidence type="ECO:0000256" key="6">
    <source>
        <dbReference type="ARBA" id="ARBA00022692"/>
    </source>
</evidence>
<evidence type="ECO:0000256" key="9">
    <source>
        <dbReference type="ARBA" id="ARBA00023136"/>
    </source>
</evidence>
<accession>A0ABT9INH3</accession>
<keyword evidence="4" id="KW-0328">Glycosyltransferase</keyword>
<organism evidence="11 12">
    <name type="scientific">Arthrobacter horti</name>
    <dbReference type="NCBI Taxonomy" id="3068273"/>
    <lineage>
        <taxon>Bacteria</taxon>
        <taxon>Bacillati</taxon>
        <taxon>Actinomycetota</taxon>
        <taxon>Actinomycetes</taxon>
        <taxon>Micrococcales</taxon>
        <taxon>Micrococcaceae</taxon>
        <taxon>Arthrobacter</taxon>
    </lineage>
</organism>
<gene>
    <name evidence="11" type="ORF">Q9R02_08235</name>
</gene>
<evidence type="ECO:0000256" key="5">
    <source>
        <dbReference type="ARBA" id="ARBA00022679"/>
    </source>
</evidence>
<dbReference type="EMBL" id="JAVALS010000004">
    <property type="protein sequence ID" value="MDP5227136.1"/>
    <property type="molecule type" value="Genomic_DNA"/>
</dbReference>
<dbReference type="PANTHER" id="PTHR12468:SF2">
    <property type="entry name" value="GPI MANNOSYLTRANSFERASE 2"/>
    <property type="match status" value="1"/>
</dbReference>
<keyword evidence="12" id="KW-1185">Reference proteome</keyword>
<keyword evidence="7" id="KW-0256">Endoplasmic reticulum</keyword>
<evidence type="ECO:0000256" key="4">
    <source>
        <dbReference type="ARBA" id="ARBA00022676"/>
    </source>
</evidence>
<sequence>MTAGPRPAGVLLRPAQWPWWLQVSPAYAAARFFSFLVFTGAAFKQGPNPWMPEAPGYWDFITIWDGRWYLNAAEHGYPSVLPVDAMGNVQESTWAFYPVLPVLGKGLSGLLGIPVIASMTVIAMVAGLLAALVVFRLFRHFASHRTALWGTVFVASFPVSGILQVPYAESLNLLFLAAAMLALVRRRYVAAMPFVVLAALSRPTGVPFAAVVGLLWAHRLWTLLKERRRPGAEELPSLLWHGALAVLSCAAALAWPALAWARTGDPEAYTKTETVWRGGGLVPFKPWWDMAVGTLGPVLGPFALAAFLAGFAWVLLKAFPVRRIGVELRLWCACYMVYLLAFLQPQTSTFRMLLPLFPLGLATAFVSRSTAYRWSVVVMFSLLQIVWIVWLWAWAQLPGGGDYPP</sequence>
<evidence type="ECO:0000256" key="10">
    <source>
        <dbReference type="SAM" id="Phobius"/>
    </source>
</evidence>
<evidence type="ECO:0000256" key="2">
    <source>
        <dbReference type="ARBA" id="ARBA00004687"/>
    </source>
</evidence>
<feature type="transmembrane region" description="Helical" evidence="10">
    <location>
        <begin position="298"/>
        <end position="316"/>
    </location>
</feature>
<evidence type="ECO:0000256" key="1">
    <source>
        <dbReference type="ARBA" id="ARBA00004477"/>
    </source>
</evidence>
<feature type="transmembrane region" description="Helical" evidence="10">
    <location>
        <begin position="374"/>
        <end position="395"/>
    </location>
</feature>
<reference evidence="11 12" key="1">
    <citation type="submission" date="2023-08" db="EMBL/GenBank/DDBJ databases">
        <title>Arthrobacter horti sp. nov., isolated from forest soil.</title>
        <authorList>
            <person name="Park M."/>
        </authorList>
    </citation>
    <scope>NUCLEOTIDE SEQUENCE [LARGE SCALE GENOMIC DNA]</scope>
    <source>
        <strain evidence="11 12">YJM1</strain>
    </source>
</reference>
<feature type="transmembrane region" description="Helical" evidence="10">
    <location>
        <begin position="147"/>
        <end position="168"/>
    </location>
</feature>
<comment type="pathway">
    <text evidence="2">Glycolipid biosynthesis; glycosylphosphatidylinositol-anchor biosynthesis.</text>
</comment>
<evidence type="ECO:0000256" key="7">
    <source>
        <dbReference type="ARBA" id="ARBA00022824"/>
    </source>
</evidence>
<evidence type="ECO:0000256" key="8">
    <source>
        <dbReference type="ARBA" id="ARBA00022989"/>
    </source>
</evidence>
<keyword evidence="6 10" id="KW-0812">Transmembrane</keyword>
<keyword evidence="5" id="KW-0808">Transferase</keyword>
<keyword evidence="3" id="KW-0337">GPI-anchor biosynthesis</keyword>
<evidence type="ECO:0000313" key="11">
    <source>
        <dbReference type="EMBL" id="MDP5227136.1"/>
    </source>
</evidence>
<proteinExistence type="predicted"/>
<evidence type="ECO:0000313" key="12">
    <source>
        <dbReference type="Proteomes" id="UP001232725"/>
    </source>
</evidence>
<feature type="transmembrane region" description="Helical" evidence="10">
    <location>
        <begin position="111"/>
        <end position="135"/>
    </location>
</feature>
<feature type="transmembrane region" description="Helical" evidence="10">
    <location>
        <begin position="350"/>
        <end position="367"/>
    </location>
</feature>
<dbReference type="PANTHER" id="PTHR12468">
    <property type="entry name" value="GPI MANNOSYLTRANSFERASE 2"/>
    <property type="match status" value="1"/>
</dbReference>
<keyword evidence="9 10" id="KW-0472">Membrane</keyword>